<protein>
    <submittedName>
        <fullName evidence="1">Uncharacterized protein</fullName>
    </submittedName>
</protein>
<dbReference type="EMBL" id="ML211467">
    <property type="protein sequence ID" value="TFK82608.1"/>
    <property type="molecule type" value="Genomic_DNA"/>
</dbReference>
<organism evidence="1 2">
    <name type="scientific">Polyporus arcularius HHB13444</name>
    <dbReference type="NCBI Taxonomy" id="1314778"/>
    <lineage>
        <taxon>Eukaryota</taxon>
        <taxon>Fungi</taxon>
        <taxon>Dikarya</taxon>
        <taxon>Basidiomycota</taxon>
        <taxon>Agaricomycotina</taxon>
        <taxon>Agaricomycetes</taxon>
        <taxon>Polyporales</taxon>
        <taxon>Polyporaceae</taxon>
        <taxon>Polyporus</taxon>
    </lineage>
</organism>
<dbReference type="AlphaFoldDB" id="A0A5C3P1X4"/>
<evidence type="ECO:0000313" key="1">
    <source>
        <dbReference type="EMBL" id="TFK82608.1"/>
    </source>
</evidence>
<gene>
    <name evidence="1" type="ORF">K466DRAFT_500003</name>
</gene>
<name>A0A5C3P1X4_9APHY</name>
<sequence>AARALSIPLISGVILAFCTPITILKLQRVCRTSAEAVRDYLTRAFDVRRVLERFFPDVLAFRSLQARTGTLISGSVALQFFDRDSYPDSDLNLYVHMRHRREIGRWFLAQGYQFEPASHQPSEFEAAATEALSGMTATPYGMPGIAAVMNFTRRCDPRADMSTYDAQNESKLKVQLIVARKTPMEVVLGFHSTCVMNVISFEKAYCLFPRATLEERVSLLSSSSAGRSNRRRQSVAKYATRGFAIIERIPSTDLRSPSLFALGWRWIDDSSSWVIALNTRDVAPPASPNRRSPPLVHDPVVVCNWEVQYTPLRGAVMHYVVARSELLRYRYLIGDPDLAGELGRHFAAKLLQERFKKKAELDVWQFHDHTLPDLCRALLAHLTRRKLSCMRSIAEQTIA</sequence>
<evidence type="ECO:0000313" key="2">
    <source>
        <dbReference type="Proteomes" id="UP000308197"/>
    </source>
</evidence>
<keyword evidence="2" id="KW-1185">Reference proteome</keyword>
<reference evidence="1 2" key="1">
    <citation type="journal article" date="2019" name="Nat. Ecol. Evol.">
        <title>Megaphylogeny resolves global patterns of mushroom evolution.</title>
        <authorList>
            <person name="Varga T."/>
            <person name="Krizsan K."/>
            <person name="Foldi C."/>
            <person name="Dima B."/>
            <person name="Sanchez-Garcia M."/>
            <person name="Sanchez-Ramirez S."/>
            <person name="Szollosi G.J."/>
            <person name="Szarkandi J.G."/>
            <person name="Papp V."/>
            <person name="Albert L."/>
            <person name="Andreopoulos W."/>
            <person name="Angelini C."/>
            <person name="Antonin V."/>
            <person name="Barry K.W."/>
            <person name="Bougher N.L."/>
            <person name="Buchanan P."/>
            <person name="Buyck B."/>
            <person name="Bense V."/>
            <person name="Catcheside P."/>
            <person name="Chovatia M."/>
            <person name="Cooper J."/>
            <person name="Damon W."/>
            <person name="Desjardin D."/>
            <person name="Finy P."/>
            <person name="Geml J."/>
            <person name="Haridas S."/>
            <person name="Hughes K."/>
            <person name="Justo A."/>
            <person name="Karasinski D."/>
            <person name="Kautmanova I."/>
            <person name="Kiss B."/>
            <person name="Kocsube S."/>
            <person name="Kotiranta H."/>
            <person name="LaButti K.M."/>
            <person name="Lechner B.E."/>
            <person name="Liimatainen K."/>
            <person name="Lipzen A."/>
            <person name="Lukacs Z."/>
            <person name="Mihaltcheva S."/>
            <person name="Morgado L.N."/>
            <person name="Niskanen T."/>
            <person name="Noordeloos M.E."/>
            <person name="Ohm R.A."/>
            <person name="Ortiz-Santana B."/>
            <person name="Ovrebo C."/>
            <person name="Racz N."/>
            <person name="Riley R."/>
            <person name="Savchenko A."/>
            <person name="Shiryaev A."/>
            <person name="Soop K."/>
            <person name="Spirin V."/>
            <person name="Szebenyi C."/>
            <person name="Tomsovsky M."/>
            <person name="Tulloss R.E."/>
            <person name="Uehling J."/>
            <person name="Grigoriev I.V."/>
            <person name="Vagvolgyi C."/>
            <person name="Papp T."/>
            <person name="Martin F.M."/>
            <person name="Miettinen O."/>
            <person name="Hibbett D.S."/>
            <person name="Nagy L.G."/>
        </authorList>
    </citation>
    <scope>NUCLEOTIDE SEQUENCE [LARGE SCALE GENOMIC DNA]</scope>
    <source>
        <strain evidence="1 2">HHB13444</strain>
    </source>
</reference>
<proteinExistence type="predicted"/>
<dbReference type="InParanoid" id="A0A5C3P1X4"/>
<feature type="non-terminal residue" evidence="1">
    <location>
        <position position="1"/>
    </location>
</feature>
<accession>A0A5C3P1X4</accession>
<dbReference type="STRING" id="1314778.A0A5C3P1X4"/>
<dbReference type="Proteomes" id="UP000308197">
    <property type="component" value="Unassembled WGS sequence"/>
</dbReference>